<evidence type="ECO:0000313" key="2">
    <source>
        <dbReference type="Proteomes" id="UP000178347"/>
    </source>
</evidence>
<dbReference type="STRING" id="1798692.A3G00_03395"/>
<reference evidence="1 2" key="1">
    <citation type="journal article" date="2016" name="Nat. Commun.">
        <title>Thousands of microbial genomes shed light on interconnected biogeochemical processes in an aquifer system.</title>
        <authorList>
            <person name="Anantharaman K."/>
            <person name="Brown C.T."/>
            <person name="Hug L.A."/>
            <person name="Sharon I."/>
            <person name="Castelle C.J."/>
            <person name="Probst A.J."/>
            <person name="Thomas B.C."/>
            <person name="Singh A."/>
            <person name="Wilkins M.J."/>
            <person name="Karaoz U."/>
            <person name="Brodie E.L."/>
            <person name="Williams K.H."/>
            <person name="Hubbard S.S."/>
            <person name="Banfield J.F."/>
        </authorList>
    </citation>
    <scope>NUCLEOTIDE SEQUENCE [LARGE SCALE GENOMIC DNA]</scope>
</reference>
<proteinExistence type="predicted"/>
<dbReference type="EMBL" id="MFQN01000033">
    <property type="protein sequence ID" value="OGH73925.1"/>
    <property type="molecule type" value="Genomic_DNA"/>
</dbReference>
<sequence>MGKIITCDSCGKRQSGSDEKEWFNIRLQTGSFSIKLEGTEKSFLDLELCSKCGKKVVKAVLKQIK</sequence>
<name>A0A1F6MQH7_9BACT</name>
<comment type="caution">
    <text evidence="1">The sequence shown here is derived from an EMBL/GenBank/DDBJ whole genome shotgun (WGS) entry which is preliminary data.</text>
</comment>
<evidence type="ECO:0000313" key="1">
    <source>
        <dbReference type="EMBL" id="OGH73925.1"/>
    </source>
</evidence>
<protein>
    <submittedName>
        <fullName evidence="1">Uncharacterized protein</fullName>
    </submittedName>
</protein>
<accession>A0A1F6MQH7</accession>
<organism evidence="1 2">
    <name type="scientific">Candidatus Magasanikbacteria bacterium RIFCSPLOWO2_12_FULL_43_12</name>
    <dbReference type="NCBI Taxonomy" id="1798692"/>
    <lineage>
        <taxon>Bacteria</taxon>
        <taxon>Candidatus Magasanikiibacteriota</taxon>
    </lineage>
</organism>
<gene>
    <name evidence="1" type="ORF">A3G00_03395</name>
</gene>
<dbReference type="AlphaFoldDB" id="A0A1F6MQH7"/>
<dbReference type="Proteomes" id="UP000178347">
    <property type="component" value="Unassembled WGS sequence"/>
</dbReference>